<keyword evidence="2" id="KW-1185">Reference proteome</keyword>
<gene>
    <name evidence="1" type="ORF">PYW08_001956</name>
</gene>
<reference evidence="1" key="1">
    <citation type="submission" date="2023-03" db="EMBL/GenBank/DDBJ databases">
        <title>Chromosome-level genomes of two armyworms, Mythimna separata and Mythimna loreyi, provide insights into the biosynthesis and reception of sex pheromones.</title>
        <authorList>
            <person name="Zhao H."/>
        </authorList>
    </citation>
    <scope>NUCLEOTIDE SEQUENCE</scope>
    <source>
        <strain evidence="1">BeijingLab</strain>
    </source>
</reference>
<evidence type="ECO:0000313" key="1">
    <source>
        <dbReference type="EMBL" id="KAJ8730543.1"/>
    </source>
</evidence>
<accession>A0ACC2R0L0</accession>
<organism evidence="1 2">
    <name type="scientific">Mythimna loreyi</name>
    <dbReference type="NCBI Taxonomy" id="667449"/>
    <lineage>
        <taxon>Eukaryota</taxon>
        <taxon>Metazoa</taxon>
        <taxon>Ecdysozoa</taxon>
        <taxon>Arthropoda</taxon>
        <taxon>Hexapoda</taxon>
        <taxon>Insecta</taxon>
        <taxon>Pterygota</taxon>
        <taxon>Neoptera</taxon>
        <taxon>Endopterygota</taxon>
        <taxon>Lepidoptera</taxon>
        <taxon>Glossata</taxon>
        <taxon>Ditrysia</taxon>
        <taxon>Noctuoidea</taxon>
        <taxon>Noctuidae</taxon>
        <taxon>Noctuinae</taxon>
        <taxon>Hadenini</taxon>
        <taxon>Mythimna</taxon>
    </lineage>
</organism>
<evidence type="ECO:0000313" key="2">
    <source>
        <dbReference type="Proteomes" id="UP001231649"/>
    </source>
</evidence>
<comment type="caution">
    <text evidence="1">The sequence shown here is derived from an EMBL/GenBank/DDBJ whole genome shotgun (WGS) entry which is preliminary data.</text>
</comment>
<dbReference type="Proteomes" id="UP001231649">
    <property type="component" value="Chromosome 12"/>
</dbReference>
<name>A0ACC2R0L0_9NEOP</name>
<dbReference type="EMBL" id="CM056788">
    <property type="protein sequence ID" value="KAJ8730543.1"/>
    <property type="molecule type" value="Genomic_DNA"/>
</dbReference>
<sequence>MHTGMQHASKHAACKQACSMQQASFLSRLRRCRVWAAPRELIVADGIKAHHRSFGLLAGFAGQPQPRWRAFKPPAPQLAGRPTLPRLRDFKLHSRGRADKTTESRLSGDSFLSINL</sequence>
<proteinExistence type="predicted"/>
<protein>
    <submittedName>
        <fullName evidence="1">Uncharacterized protein</fullName>
    </submittedName>
</protein>